<proteinExistence type="predicted"/>
<gene>
    <name evidence="1" type="ORF">LCGC14_2289470</name>
</gene>
<feature type="non-terminal residue" evidence="1">
    <location>
        <position position="47"/>
    </location>
</feature>
<reference evidence="1" key="1">
    <citation type="journal article" date="2015" name="Nature">
        <title>Complex archaea that bridge the gap between prokaryotes and eukaryotes.</title>
        <authorList>
            <person name="Spang A."/>
            <person name="Saw J.H."/>
            <person name="Jorgensen S.L."/>
            <person name="Zaremba-Niedzwiedzka K."/>
            <person name="Martijn J."/>
            <person name="Lind A.E."/>
            <person name="van Eijk R."/>
            <person name="Schleper C."/>
            <person name="Guy L."/>
            <person name="Ettema T.J."/>
        </authorList>
    </citation>
    <scope>NUCLEOTIDE SEQUENCE</scope>
</reference>
<protein>
    <submittedName>
        <fullName evidence="1">Uncharacterized protein</fullName>
    </submittedName>
</protein>
<name>A0A0F9F476_9ZZZZ</name>
<accession>A0A0F9F476</accession>
<dbReference type="EMBL" id="LAZR01032032">
    <property type="protein sequence ID" value="KKL52045.1"/>
    <property type="molecule type" value="Genomic_DNA"/>
</dbReference>
<evidence type="ECO:0000313" key="1">
    <source>
        <dbReference type="EMBL" id="KKL52045.1"/>
    </source>
</evidence>
<dbReference type="AlphaFoldDB" id="A0A0F9F476"/>
<sequence>MIDRRDTAKLVEEMRGFALFCSPDGMVKLSKLADEVQALGERCESAT</sequence>
<organism evidence="1">
    <name type="scientific">marine sediment metagenome</name>
    <dbReference type="NCBI Taxonomy" id="412755"/>
    <lineage>
        <taxon>unclassified sequences</taxon>
        <taxon>metagenomes</taxon>
        <taxon>ecological metagenomes</taxon>
    </lineage>
</organism>
<comment type="caution">
    <text evidence="1">The sequence shown here is derived from an EMBL/GenBank/DDBJ whole genome shotgun (WGS) entry which is preliminary data.</text>
</comment>